<dbReference type="GO" id="GO:0008977">
    <property type="term" value="F:prephenate dehydrogenase (NAD+) activity"/>
    <property type="evidence" value="ECO:0007669"/>
    <property type="project" value="InterPro"/>
</dbReference>
<evidence type="ECO:0000256" key="3">
    <source>
        <dbReference type="SAM" id="Phobius"/>
    </source>
</evidence>
<dbReference type="InterPro" id="IPR003099">
    <property type="entry name" value="Prephen_DH"/>
</dbReference>
<dbReference type="PANTHER" id="PTHR21363">
    <property type="entry name" value="PREPHENATE DEHYDROGENASE"/>
    <property type="match status" value="1"/>
</dbReference>
<dbReference type="InterPro" id="IPR036291">
    <property type="entry name" value="NAD(P)-bd_dom_sf"/>
</dbReference>
<keyword evidence="2" id="KW-0560">Oxidoreductase</keyword>
<dbReference type="GO" id="GO:0006571">
    <property type="term" value="P:tyrosine biosynthetic process"/>
    <property type="evidence" value="ECO:0007669"/>
    <property type="project" value="InterPro"/>
</dbReference>
<accession>A0A4Q7J413</accession>
<dbReference type="PROSITE" id="PS51176">
    <property type="entry name" value="PDH_ADH"/>
    <property type="match status" value="1"/>
</dbReference>
<name>A0A4Q7J413_9PSEU</name>
<dbReference type="GO" id="GO:0004665">
    <property type="term" value="F:prephenate dehydrogenase (NADP+) activity"/>
    <property type="evidence" value="ECO:0007669"/>
    <property type="project" value="InterPro"/>
</dbReference>
<dbReference type="Pfam" id="PF02153">
    <property type="entry name" value="PDH_N"/>
    <property type="match status" value="1"/>
</dbReference>
<dbReference type="Gene3D" id="3.40.50.720">
    <property type="entry name" value="NAD(P)-binding Rossmann-like Domain"/>
    <property type="match status" value="1"/>
</dbReference>
<dbReference type="GO" id="GO:0070403">
    <property type="term" value="F:NAD+ binding"/>
    <property type="evidence" value="ECO:0007669"/>
    <property type="project" value="InterPro"/>
</dbReference>
<dbReference type="OrthoDB" id="9802008at2"/>
<dbReference type="SUPFAM" id="SSF48179">
    <property type="entry name" value="6-phosphogluconate dehydrogenase C-terminal domain-like"/>
    <property type="match status" value="1"/>
</dbReference>
<evidence type="ECO:0000256" key="2">
    <source>
        <dbReference type="ARBA" id="ARBA00023002"/>
    </source>
</evidence>
<dbReference type="SUPFAM" id="SSF51735">
    <property type="entry name" value="NAD(P)-binding Rossmann-fold domains"/>
    <property type="match status" value="1"/>
</dbReference>
<evidence type="ECO:0000313" key="5">
    <source>
        <dbReference type="EMBL" id="RZQ61083.1"/>
    </source>
</evidence>
<comment type="caution">
    <text evidence="5">The sequence shown here is derived from an EMBL/GenBank/DDBJ whole genome shotgun (WGS) entry which is preliminary data.</text>
</comment>
<evidence type="ECO:0000313" key="6">
    <source>
        <dbReference type="Proteomes" id="UP000292003"/>
    </source>
</evidence>
<proteinExistence type="inferred from homology"/>
<dbReference type="PANTHER" id="PTHR21363:SF0">
    <property type="entry name" value="PREPHENATE DEHYDROGENASE [NADP(+)]"/>
    <property type="match status" value="1"/>
</dbReference>
<keyword evidence="3" id="KW-0812">Transmembrane</keyword>
<keyword evidence="6" id="KW-1185">Reference proteome</keyword>
<dbReference type="Proteomes" id="UP000292003">
    <property type="component" value="Unassembled WGS sequence"/>
</dbReference>
<comment type="similarity">
    <text evidence="1">Belongs to the prephenate/arogenate dehydrogenase family.</text>
</comment>
<dbReference type="Pfam" id="PF20463">
    <property type="entry name" value="PDH_C"/>
    <property type="match status" value="1"/>
</dbReference>
<keyword evidence="3" id="KW-0472">Membrane</keyword>
<dbReference type="InterPro" id="IPR046825">
    <property type="entry name" value="PDH_C"/>
</dbReference>
<evidence type="ECO:0000256" key="1">
    <source>
        <dbReference type="ARBA" id="ARBA00007964"/>
    </source>
</evidence>
<feature type="domain" description="Prephenate/arogenate dehydrogenase" evidence="4">
    <location>
        <begin position="8"/>
        <end position="289"/>
    </location>
</feature>
<dbReference type="InterPro" id="IPR008927">
    <property type="entry name" value="6-PGluconate_DH-like_C_sf"/>
</dbReference>
<evidence type="ECO:0000259" key="4">
    <source>
        <dbReference type="PROSITE" id="PS51176"/>
    </source>
</evidence>
<sequence>MVEDVNLSTVTILGAGVIGTSIALALRRNGIGVRLSDPDSAARQRALALEAGTVLSPADPPADVVVVACPPSAVVAALAGAMRAGLGTVYTDVASAKERIVAEAAAAGLDMSRYVPGHPVAAGDIAAPAAVDAEMFAGRPWFLCASTESAPAAVDAAAALATACGARVQRVTPKAHDRHMAGVSHVPRLIGAALAARFADVDGERFPVRGSRFHTTLADAAAAPALWGDTLEHNADHVADELDWIVRELSVVADALRGTEANPVPELEGLLARGRLGHDRVVRHGRARSPRGDGVPGPEDEWFWTW</sequence>
<dbReference type="EMBL" id="SFCC01000013">
    <property type="protein sequence ID" value="RZQ61083.1"/>
    <property type="molecule type" value="Genomic_DNA"/>
</dbReference>
<dbReference type="InterPro" id="IPR050812">
    <property type="entry name" value="Preph/Arog_dehydrog"/>
</dbReference>
<reference evidence="5 6" key="1">
    <citation type="submission" date="2019-02" db="EMBL/GenBank/DDBJ databases">
        <title>Draft genome sequence of Amycolatopsis sp. 8-3EHSu isolated from roots of Suaeda maritima.</title>
        <authorList>
            <person name="Duangmal K."/>
            <person name="Chantavorakit T."/>
        </authorList>
    </citation>
    <scope>NUCLEOTIDE SEQUENCE [LARGE SCALE GENOMIC DNA]</scope>
    <source>
        <strain evidence="5 6">8-3EHSu</strain>
    </source>
</reference>
<keyword evidence="3" id="KW-1133">Transmembrane helix</keyword>
<feature type="transmembrane region" description="Helical" evidence="3">
    <location>
        <begin position="6"/>
        <end position="26"/>
    </location>
</feature>
<dbReference type="AlphaFoldDB" id="A0A4Q7J413"/>
<dbReference type="Gene3D" id="1.10.3660.10">
    <property type="entry name" value="6-phosphogluconate dehydrogenase C-terminal like domain"/>
    <property type="match status" value="1"/>
</dbReference>
<organism evidence="5 6">
    <name type="scientific">Amycolatopsis suaedae</name>
    <dbReference type="NCBI Taxonomy" id="2510978"/>
    <lineage>
        <taxon>Bacteria</taxon>
        <taxon>Bacillati</taxon>
        <taxon>Actinomycetota</taxon>
        <taxon>Actinomycetes</taxon>
        <taxon>Pseudonocardiales</taxon>
        <taxon>Pseudonocardiaceae</taxon>
        <taxon>Amycolatopsis</taxon>
    </lineage>
</organism>
<protein>
    <submittedName>
        <fullName evidence="5">Prephenate dehydrogenase/arogenate dehydrogenase family protein</fullName>
    </submittedName>
</protein>
<dbReference type="InterPro" id="IPR046826">
    <property type="entry name" value="PDH_N"/>
</dbReference>
<gene>
    <name evidence="5" type="ORF">EWH70_24655</name>
</gene>